<dbReference type="EMBL" id="PVYX01000002">
    <property type="protein sequence ID" value="PRX54844.1"/>
    <property type="molecule type" value="Genomic_DNA"/>
</dbReference>
<protein>
    <submittedName>
        <fullName evidence="2">NAD(P)-dependent dehydrogenase (Short-subunit alcohol dehydrogenase family)</fullName>
    </submittedName>
</protein>
<dbReference type="GO" id="GO:0019748">
    <property type="term" value="P:secondary metabolic process"/>
    <property type="evidence" value="ECO:0007669"/>
    <property type="project" value="TreeGrafter"/>
</dbReference>
<dbReference type="GO" id="GO:0016491">
    <property type="term" value="F:oxidoreductase activity"/>
    <property type="evidence" value="ECO:0007669"/>
    <property type="project" value="TreeGrafter"/>
</dbReference>
<dbReference type="InterPro" id="IPR002347">
    <property type="entry name" value="SDR_fam"/>
</dbReference>
<name>A0A2T0MBG7_9FLAO</name>
<dbReference type="PANTHER" id="PTHR43544:SF32">
    <property type="entry name" value="CHAIN DEHYDROGENASE, PUTATIVE (AFU_ORTHOLOGUE AFUA_5G01530)-RELATED"/>
    <property type="match status" value="1"/>
</dbReference>
<dbReference type="RefSeq" id="WP_106146280.1">
    <property type="nucleotide sequence ID" value="NZ_PVYX01000002.1"/>
</dbReference>
<evidence type="ECO:0000313" key="3">
    <source>
        <dbReference type="Proteomes" id="UP000237640"/>
    </source>
</evidence>
<comment type="caution">
    <text evidence="2">The sequence shown here is derived from an EMBL/GenBank/DDBJ whole genome shotgun (WGS) entry which is preliminary data.</text>
</comment>
<dbReference type="PANTHER" id="PTHR43544">
    <property type="entry name" value="SHORT-CHAIN DEHYDROGENASE/REDUCTASE"/>
    <property type="match status" value="1"/>
</dbReference>
<dbReference type="PRINTS" id="PR00081">
    <property type="entry name" value="GDHRDH"/>
</dbReference>
<evidence type="ECO:0000313" key="2">
    <source>
        <dbReference type="EMBL" id="PRX54844.1"/>
    </source>
</evidence>
<dbReference type="Proteomes" id="UP000237640">
    <property type="component" value="Unassembled WGS sequence"/>
</dbReference>
<accession>A0A2T0MBG7</accession>
<dbReference type="GO" id="GO:0005737">
    <property type="term" value="C:cytoplasm"/>
    <property type="evidence" value="ECO:0007669"/>
    <property type="project" value="TreeGrafter"/>
</dbReference>
<keyword evidence="3" id="KW-1185">Reference proteome</keyword>
<organism evidence="2 3">
    <name type="scientific">Flagellimonas meridianipacifica</name>
    <dbReference type="NCBI Taxonomy" id="1080225"/>
    <lineage>
        <taxon>Bacteria</taxon>
        <taxon>Pseudomonadati</taxon>
        <taxon>Bacteroidota</taxon>
        <taxon>Flavobacteriia</taxon>
        <taxon>Flavobacteriales</taxon>
        <taxon>Flavobacteriaceae</taxon>
        <taxon>Flagellimonas</taxon>
    </lineage>
</organism>
<proteinExistence type="inferred from homology"/>
<dbReference type="Gene3D" id="3.40.50.720">
    <property type="entry name" value="NAD(P)-binding Rossmann-like Domain"/>
    <property type="match status" value="1"/>
</dbReference>
<dbReference type="AlphaFoldDB" id="A0A2T0MBG7"/>
<dbReference type="OrthoDB" id="5786478at2"/>
<comment type="similarity">
    <text evidence="1">Belongs to the short-chain dehydrogenases/reductases (SDR) family.</text>
</comment>
<gene>
    <name evidence="2" type="ORF">CLV81_3248</name>
</gene>
<dbReference type="SUPFAM" id="SSF51735">
    <property type="entry name" value="NAD(P)-binding Rossmann-fold domains"/>
    <property type="match status" value="1"/>
</dbReference>
<dbReference type="InterPro" id="IPR051468">
    <property type="entry name" value="Fungal_SecMetab_SDRs"/>
</dbReference>
<sequence>MKTKQIALVTEAGNGLGKKFASILKNQGFEVILGAKGTSHEELEEMNLEGIKLLEVDATDLESIERLKAYINKVYGKLDILVNNAEIANGFGQKIHEINLDEAKEVFEENFFSVLNMTHILYPLLNKSEHAVVINISSGLGDIMKMRDKGFCYSNYQMTAYSAAKAALEMLTLSLEKEFKNSTIDIFGFDPIRLNNCTHNDVTICEGVEKEFLDLITIDNQNKVEV</sequence>
<dbReference type="Pfam" id="PF00106">
    <property type="entry name" value="adh_short"/>
    <property type="match status" value="1"/>
</dbReference>
<dbReference type="InterPro" id="IPR036291">
    <property type="entry name" value="NAD(P)-bd_dom_sf"/>
</dbReference>
<dbReference type="PRINTS" id="PR00080">
    <property type="entry name" value="SDRFAMILY"/>
</dbReference>
<reference evidence="2 3" key="1">
    <citation type="submission" date="2018-03" db="EMBL/GenBank/DDBJ databases">
        <title>Genomic Encyclopedia of Archaeal and Bacterial Type Strains, Phase II (KMG-II): from individual species to whole genera.</title>
        <authorList>
            <person name="Goeker M."/>
        </authorList>
    </citation>
    <scope>NUCLEOTIDE SEQUENCE [LARGE SCALE GENOMIC DNA]</scope>
    <source>
        <strain evidence="2 3">DSM 25027</strain>
    </source>
</reference>
<evidence type="ECO:0000256" key="1">
    <source>
        <dbReference type="RuleBase" id="RU000363"/>
    </source>
</evidence>